<proteinExistence type="predicted"/>
<keyword evidence="4" id="KW-1185">Reference proteome</keyword>
<sequence length="364" mass="41579">MSFTTLNKKIISSRNVPFISPKIELTEDEISQVSNLKNIYQMKNFALIGAAGYIAPRHLQAIKATNNNLIAALDKFDSVGIIDSYFPDADFFVEFERFDRHIEMISREKNVQLDYVSICTPNYLHDSHIRMALRRGADAICEKPLVLNPWNLDGLAAIEKETGNKINSILQLRLHPSIIALKDQVMNGPRDKIYDVDLTYLTSRGHWYYASWKGDREKSGGIATNIGVHFYDMLSWIFGDLQKNVVHEHTHDRAAGYLEYKQARVRWFLSINYDTIPAEIRNTGQRTYRSIKVDGNEIEFSNGFTDLHITSYKEILKGNGFGLEDSKPSIELVHDIRNAAITSLKGDYHPFVKLPHSKHPFVSS</sequence>
<evidence type="ECO:0000259" key="1">
    <source>
        <dbReference type="Pfam" id="PF01408"/>
    </source>
</evidence>
<evidence type="ECO:0000313" key="4">
    <source>
        <dbReference type="Proteomes" id="UP000610456"/>
    </source>
</evidence>
<dbReference type="PANTHER" id="PTHR43249:SF1">
    <property type="entry name" value="D-GLUCOSIDE 3-DEHYDROGENASE"/>
    <property type="match status" value="1"/>
</dbReference>
<organism evidence="3 4">
    <name type="scientific">Salinimicrobium marinum</name>
    <dbReference type="NCBI Taxonomy" id="680283"/>
    <lineage>
        <taxon>Bacteria</taxon>
        <taxon>Pseudomonadati</taxon>
        <taxon>Bacteroidota</taxon>
        <taxon>Flavobacteriia</taxon>
        <taxon>Flavobacteriales</taxon>
        <taxon>Flavobacteriaceae</taxon>
        <taxon>Salinimicrobium</taxon>
    </lineage>
</organism>
<dbReference type="AlphaFoldDB" id="A0A918SJF4"/>
<evidence type="ECO:0000259" key="2">
    <source>
        <dbReference type="Pfam" id="PF02894"/>
    </source>
</evidence>
<dbReference type="InterPro" id="IPR052515">
    <property type="entry name" value="Gfo/Idh/MocA_Oxidoreductase"/>
</dbReference>
<dbReference type="SUPFAM" id="SSF51735">
    <property type="entry name" value="NAD(P)-binding Rossmann-fold domains"/>
    <property type="match status" value="1"/>
</dbReference>
<dbReference type="InterPro" id="IPR036291">
    <property type="entry name" value="NAD(P)-bd_dom_sf"/>
</dbReference>
<dbReference type="PANTHER" id="PTHR43249">
    <property type="entry name" value="UDP-N-ACETYL-2-AMINO-2-DEOXY-D-GLUCURONATE OXIDASE"/>
    <property type="match status" value="1"/>
</dbReference>
<dbReference type="InterPro" id="IPR000683">
    <property type="entry name" value="Gfo/Idh/MocA-like_OxRdtase_N"/>
</dbReference>
<dbReference type="Pfam" id="PF01408">
    <property type="entry name" value="GFO_IDH_MocA"/>
    <property type="match status" value="1"/>
</dbReference>
<dbReference type="Gene3D" id="3.30.360.10">
    <property type="entry name" value="Dihydrodipicolinate Reductase, domain 2"/>
    <property type="match status" value="1"/>
</dbReference>
<evidence type="ECO:0000313" key="3">
    <source>
        <dbReference type="EMBL" id="GHA46119.1"/>
    </source>
</evidence>
<feature type="domain" description="Gfo/Idh/MocA-like oxidoreductase N-terminal" evidence="1">
    <location>
        <begin position="44"/>
        <end position="166"/>
    </location>
</feature>
<feature type="domain" description="Gfo/Idh/MocA-like oxidoreductase C-terminal" evidence="2">
    <location>
        <begin position="192"/>
        <end position="270"/>
    </location>
</feature>
<accession>A0A918SJF4</accession>
<dbReference type="Gene3D" id="3.40.50.720">
    <property type="entry name" value="NAD(P)-binding Rossmann-like Domain"/>
    <property type="match status" value="1"/>
</dbReference>
<dbReference type="Pfam" id="PF02894">
    <property type="entry name" value="GFO_IDH_MocA_C"/>
    <property type="match status" value="1"/>
</dbReference>
<dbReference type="Proteomes" id="UP000610456">
    <property type="component" value="Unassembled WGS sequence"/>
</dbReference>
<dbReference type="GO" id="GO:0000166">
    <property type="term" value="F:nucleotide binding"/>
    <property type="evidence" value="ECO:0007669"/>
    <property type="project" value="InterPro"/>
</dbReference>
<gene>
    <name evidence="3" type="ORF">GCM10007103_29000</name>
</gene>
<comment type="caution">
    <text evidence="3">The sequence shown here is derived from an EMBL/GenBank/DDBJ whole genome shotgun (WGS) entry which is preliminary data.</text>
</comment>
<protein>
    <submittedName>
        <fullName evidence="3">Oxidoreductase</fullName>
    </submittedName>
</protein>
<name>A0A918SJF4_9FLAO</name>
<dbReference type="EMBL" id="BMXB01000015">
    <property type="protein sequence ID" value="GHA46119.1"/>
    <property type="molecule type" value="Genomic_DNA"/>
</dbReference>
<reference evidence="3" key="2">
    <citation type="submission" date="2020-09" db="EMBL/GenBank/DDBJ databases">
        <authorList>
            <person name="Sun Q."/>
            <person name="Kim S."/>
        </authorList>
    </citation>
    <scope>NUCLEOTIDE SEQUENCE</scope>
    <source>
        <strain evidence="3">KCTC 12719</strain>
    </source>
</reference>
<dbReference type="InterPro" id="IPR004104">
    <property type="entry name" value="Gfo/Idh/MocA-like_OxRdtase_C"/>
</dbReference>
<reference evidence="3" key="1">
    <citation type="journal article" date="2014" name="Int. J. Syst. Evol. Microbiol.">
        <title>Complete genome sequence of Corynebacterium casei LMG S-19264T (=DSM 44701T), isolated from a smear-ripened cheese.</title>
        <authorList>
            <consortium name="US DOE Joint Genome Institute (JGI-PGF)"/>
            <person name="Walter F."/>
            <person name="Albersmeier A."/>
            <person name="Kalinowski J."/>
            <person name="Ruckert C."/>
        </authorList>
    </citation>
    <scope>NUCLEOTIDE SEQUENCE</scope>
    <source>
        <strain evidence="3">KCTC 12719</strain>
    </source>
</reference>